<dbReference type="RefSeq" id="XP_040614418.1">
    <property type="nucleotide sequence ID" value="XM_040766366.1"/>
</dbReference>
<dbReference type="EMBL" id="AWTV01000011">
    <property type="protein sequence ID" value="KIH86408.1"/>
    <property type="molecule type" value="Genomic_DNA"/>
</dbReference>
<feature type="compositionally biased region" description="Basic and acidic residues" evidence="1">
    <location>
        <begin position="257"/>
        <end position="268"/>
    </location>
</feature>
<organism evidence="3 4">
    <name type="scientific">Sporothrix brasiliensis 5110</name>
    <dbReference type="NCBI Taxonomy" id="1398154"/>
    <lineage>
        <taxon>Eukaryota</taxon>
        <taxon>Fungi</taxon>
        <taxon>Dikarya</taxon>
        <taxon>Ascomycota</taxon>
        <taxon>Pezizomycotina</taxon>
        <taxon>Sordariomycetes</taxon>
        <taxon>Sordariomycetidae</taxon>
        <taxon>Ophiostomatales</taxon>
        <taxon>Ophiostomataceae</taxon>
        <taxon>Sporothrix</taxon>
    </lineage>
</organism>
<dbReference type="AlphaFoldDB" id="A0A0C2F5T8"/>
<dbReference type="PANTHER" id="PTHR35204">
    <property type="entry name" value="YALI0A21131P"/>
    <property type="match status" value="1"/>
</dbReference>
<proteinExistence type="predicted"/>
<dbReference type="OrthoDB" id="10261782at2759"/>
<evidence type="ECO:0000256" key="1">
    <source>
        <dbReference type="SAM" id="MobiDB-lite"/>
    </source>
</evidence>
<feature type="signal peptide" evidence="2">
    <location>
        <begin position="1"/>
        <end position="26"/>
    </location>
</feature>
<dbReference type="InterPro" id="IPR038921">
    <property type="entry name" value="YOR389W-like"/>
</dbReference>
<reference evidence="3 4" key="1">
    <citation type="journal article" date="2014" name="BMC Genomics">
        <title>Comparative genomics of the major fungal agents of human and animal Sporotrichosis: Sporothrix schenckii and Sporothrix brasiliensis.</title>
        <authorList>
            <person name="Teixeira M.M."/>
            <person name="de Almeida L.G."/>
            <person name="Kubitschek-Barreira P."/>
            <person name="Alves F.L."/>
            <person name="Kioshima E.S."/>
            <person name="Abadio A.K."/>
            <person name="Fernandes L."/>
            <person name="Derengowski L.S."/>
            <person name="Ferreira K.S."/>
            <person name="Souza R.C."/>
            <person name="Ruiz J.C."/>
            <person name="de Andrade N.C."/>
            <person name="Paes H.C."/>
            <person name="Nicola A.M."/>
            <person name="Albuquerque P."/>
            <person name="Gerber A.L."/>
            <person name="Martins V.P."/>
            <person name="Peconick L.D."/>
            <person name="Neto A.V."/>
            <person name="Chaucanez C.B."/>
            <person name="Silva P.A."/>
            <person name="Cunha O.L."/>
            <person name="de Oliveira F.F."/>
            <person name="dos Santos T.C."/>
            <person name="Barros A.L."/>
            <person name="Soares M.A."/>
            <person name="de Oliveira L.M."/>
            <person name="Marini M.M."/>
            <person name="Villalobos-Duno H."/>
            <person name="Cunha M.M."/>
            <person name="de Hoog S."/>
            <person name="da Silveira J.F."/>
            <person name="Henrissat B."/>
            <person name="Nino-Vega G.A."/>
            <person name="Cisalpino P.S."/>
            <person name="Mora-Montes H.M."/>
            <person name="Almeida S.R."/>
            <person name="Stajich J.E."/>
            <person name="Lopes-Bezerra L.M."/>
            <person name="Vasconcelos A.T."/>
            <person name="Felipe M.S."/>
        </authorList>
    </citation>
    <scope>NUCLEOTIDE SEQUENCE [LARGE SCALE GENOMIC DNA]</scope>
    <source>
        <strain evidence="3 4">5110</strain>
    </source>
</reference>
<evidence type="ECO:0000256" key="2">
    <source>
        <dbReference type="SAM" id="SignalP"/>
    </source>
</evidence>
<protein>
    <submittedName>
        <fullName evidence="3">Uncharacterized protein</fullName>
    </submittedName>
</protein>
<evidence type="ECO:0000313" key="3">
    <source>
        <dbReference type="EMBL" id="KIH86408.1"/>
    </source>
</evidence>
<accession>A0A0C2F5T8</accession>
<sequence>MAPVAALLRSSCVALLFSSATGAAAASGGYEHEESVPPLTPSDAAIQRRAFSIFNAVHSATRQWGSSLNHNGMSIFLATVPEGQLLYHGGDEPERAKGVTGEGFDWLAFELEHAQMFARCREGIPPPFLDPRDRGGPLPQAQKWNAAEAHYNRRSRHRILAHENNQKTIGDNGGYGDDGDDDDDTSKKPEAPDVPDFMRSYRGHFHTYRANRPLNLLYIDGMSAGNSDYGCIDTQDMMLLGWPDDQAQSMAAAGDTTGKDHDEGRNGRNDANWGGELDRARDLCSMAKKWAWNDKGDRIDGFVRTEAGFEIIYCDLSDAGGLDLVSIQPSPFRNETGGLLAFVDAEFLRGVSLRYHGFPAGRIHVDWSSMVSAFFYDVNLTNPDASRPELPRLSQVTSSERRGMRARVREVVAARGHLSVYERQTIDWQGIVDVIVTRFSQRLNQLARGTTEPISETVSQMLPTLLYAYINFTNPEEPHELQLDRCTQHYLLGALDKQDTWTREDRSIYLALETVTRTICTSFFDIRSILYIPTATVQAEATGDDITTPENLKETYVRSIVNNLMGKLQWTTWRECDPCQHPDEVCLVAMFPWGDEEDHFHPRCNPMQNIETRVVGVLPGVDGEQGHQAAGHGILVGTSNEGKGARRRVLGEPGPAGALNAGQGGVELLDEGLGGAKVLFDLGLHAYLQGTRGVTAAVARGRGQVLPEEGVVDVSAAVEVEEGRGLGGLAGIAGGVGLGNGVEGSVEAGDIGLVVLGVVQLHDLGGDVRFESVVVVCGEHGGTGQYLVARETQRSDIGTTESRAAKTYTEDPGEWPWCAQSWCSERQQRPWDGPGAQREG</sequence>
<keyword evidence="4" id="KW-1185">Reference proteome</keyword>
<dbReference type="VEuPathDB" id="FungiDB:SPBR_08128"/>
<feature type="region of interest" description="Disordered" evidence="1">
    <location>
        <begin position="160"/>
        <end position="196"/>
    </location>
</feature>
<dbReference type="GeneID" id="63681287"/>
<feature type="region of interest" description="Disordered" evidence="1">
    <location>
        <begin position="252"/>
        <end position="272"/>
    </location>
</feature>
<dbReference type="HOGENOM" id="CLU_017366_2_0_1"/>
<comment type="caution">
    <text evidence="3">The sequence shown here is derived from an EMBL/GenBank/DDBJ whole genome shotgun (WGS) entry which is preliminary data.</text>
</comment>
<evidence type="ECO:0000313" key="4">
    <source>
        <dbReference type="Proteomes" id="UP000031575"/>
    </source>
</evidence>
<dbReference type="Proteomes" id="UP000031575">
    <property type="component" value="Unassembled WGS sequence"/>
</dbReference>
<feature type="chain" id="PRO_5002148702" evidence="2">
    <location>
        <begin position="27"/>
        <end position="840"/>
    </location>
</feature>
<name>A0A0C2F5T8_9PEZI</name>
<gene>
    <name evidence="3" type="ORF">SPBR_08128</name>
</gene>
<keyword evidence="2" id="KW-0732">Signal</keyword>
<dbReference type="PANTHER" id="PTHR35204:SF1">
    <property type="entry name" value="ENTEROTOXIN"/>
    <property type="match status" value="1"/>
</dbReference>